<dbReference type="Proteomes" id="UP000788993">
    <property type="component" value="Unassembled WGS sequence"/>
</dbReference>
<keyword evidence="2" id="KW-1185">Reference proteome</keyword>
<organism evidence="1 2">
    <name type="scientific">Ogataea polymorpha</name>
    <dbReference type="NCBI Taxonomy" id="460523"/>
    <lineage>
        <taxon>Eukaryota</taxon>
        <taxon>Fungi</taxon>
        <taxon>Dikarya</taxon>
        <taxon>Ascomycota</taxon>
        <taxon>Saccharomycotina</taxon>
        <taxon>Pichiomycetes</taxon>
        <taxon>Pichiales</taxon>
        <taxon>Pichiaceae</taxon>
        <taxon>Ogataea</taxon>
    </lineage>
</organism>
<proteinExistence type="predicted"/>
<reference evidence="1" key="1">
    <citation type="journal article" date="2021" name="Open Biol.">
        <title>Shared evolutionary footprints suggest mitochondrial oxidative damage underlies multiple complex I losses in fungi.</title>
        <authorList>
            <person name="Schikora-Tamarit M.A."/>
            <person name="Marcet-Houben M."/>
            <person name="Nosek J."/>
            <person name="Gabaldon T."/>
        </authorList>
    </citation>
    <scope>NUCLEOTIDE SEQUENCE</scope>
    <source>
        <strain evidence="1">NCAIM Y.01608</strain>
    </source>
</reference>
<evidence type="ECO:0000313" key="1">
    <source>
        <dbReference type="EMBL" id="KAH3665312.1"/>
    </source>
</evidence>
<accession>A0A9P8P4Z3</accession>
<sequence>MNQLGDKRYELRKEVTLHQFLEILVVVQKCVVLGNVGLLNVPIKLHQLHNFRNVVEALEVARLERVDLALAQQVADNVLHQHVDASIVATLVEASKAFLEAVVGCLEVFVEHSHKTRALLDDTHDARLRDA</sequence>
<protein>
    <submittedName>
        <fullName evidence="1">Uncharacterized protein</fullName>
    </submittedName>
</protein>
<dbReference type="EMBL" id="JAEUBD010001178">
    <property type="protein sequence ID" value="KAH3665312.1"/>
    <property type="molecule type" value="Genomic_DNA"/>
</dbReference>
<gene>
    <name evidence="1" type="ORF">OGATHE_004128</name>
</gene>
<comment type="caution">
    <text evidence="1">The sequence shown here is derived from an EMBL/GenBank/DDBJ whole genome shotgun (WGS) entry which is preliminary data.</text>
</comment>
<name>A0A9P8P4Z3_9ASCO</name>
<dbReference type="AlphaFoldDB" id="A0A9P8P4Z3"/>
<reference evidence="1" key="2">
    <citation type="submission" date="2021-01" db="EMBL/GenBank/DDBJ databases">
        <authorList>
            <person name="Schikora-Tamarit M.A."/>
        </authorList>
    </citation>
    <scope>NUCLEOTIDE SEQUENCE</scope>
    <source>
        <strain evidence="1">NCAIM Y.01608</strain>
    </source>
</reference>
<evidence type="ECO:0000313" key="2">
    <source>
        <dbReference type="Proteomes" id="UP000788993"/>
    </source>
</evidence>